<dbReference type="AlphaFoldDB" id="A0A0F3KQE9"/>
<dbReference type="Proteomes" id="UP000033651">
    <property type="component" value="Unassembled WGS sequence"/>
</dbReference>
<dbReference type="InterPro" id="IPR025178">
    <property type="entry name" value="Lnb_N"/>
</dbReference>
<gene>
    <name evidence="4" type="ORF">VI08_11595</name>
</gene>
<evidence type="ECO:0000313" key="5">
    <source>
        <dbReference type="Proteomes" id="UP000033651"/>
    </source>
</evidence>
<keyword evidence="2" id="KW-0472">Membrane</keyword>
<evidence type="ECO:0000313" key="4">
    <source>
        <dbReference type="EMBL" id="KJV33177.1"/>
    </source>
</evidence>
<evidence type="ECO:0000259" key="3">
    <source>
        <dbReference type="Pfam" id="PF13387"/>
    </source>
</evidence>
<comment type="caution">
    <text evidence="4">The sequence shown here is derived from an EMBL/GenBank/DDBJ whole genome shotgun (WGS) entry which is preliminary data.</text>
</comment>
<dbReference type="EMBL" id="JZRB01000023">
    <property type="protein sequence ID" value="KJV33177.1"/>
    <property type="molecule type" value="Genomic_DNA"/>
</dbReference>
<keyword evidence="5" id="KW-1185">Reference proteome</keyword>
<organism evidence="4 5">
    <name type="scientific">Luteibacter yeojuensis</name>
    <dbReference type="NCBI Taxonomy" id="345309"/>
    <lineage>
        <taxon>Bacteria</taxon>
        <taxon>Pseudomonadati</taxon>
        <taxon>Pseudomonadota</taxon>
        <taxon>Gammaproteobacteria</taxon>
        <taxon>Lysobacterales</taxon>
        <taxon>Rhodanobacteraceae</taxon>
        <taxon>Luteibacter</taxon>
    </lineage>
</organism>
<reference evidence="4 5" key="1">
    <citation type="submission" date="2015-03" db="EMBL/GenBank/DDBJ databases">
        <title>Draft genome sequence of Luteibacter yeojuensis strain SU11.</title>
        <authorList>
            <person name="Sulaiman J."/>
            <person name="Priya K."/>
            <person name="Chan K.-G."/>
        </authorList>
    </citation>
    <scope>NUCLEOTIDE SEQUENCE [LARGE SCALE GENOMIC DNA]</scope>
    <source>
        <strain evidence="4 5">SU11</strain>
    </source>
</reference>
<feature type="region of interest" description="Disordered" evidence="1">
    <location>
        <begin position="315"/>
        <end position="358"/>
    </location>
</feature>
<name>A0A0F3KQE9_9GAMM</name>
<sequence length="358" mass="40128">MRKRRMIARSIAGALAGLLLFVSGAWGALALRYQLPGPPGLKLAGAVAWGAVYLGLIVAFIGWRSWWAPMCGVALLGLLIAWWTTIQPRNDRTWAGDVAQQLSGEVHGSHVTLHNVRDFTWRSDDDYDARWETRDYDLDHLVSADAVLSYWSSEAIAHAMLSFGFDDGRHIVFSMEIRREKGEAFSEVGGFFKQFELVLIAAEERDIIRVRTNVRGEDDYLFPLRMPRDAMRSLFLSYVDAANRLVHEPKFYNTITSNCTTIVYRMARRIDSGLPMDIRLLLTGYLPGYLRDNGALDTRYSVDEWRRLGRVTDRARASKPGDDFPAVIRQGVPPAVLPGESSSSGDSTLKPLASSADR</sequence>
<protein>
    <submittedName>
        <fullName evidence="4">Membrane protein</fullName>
    </submittedName>
</protein>
<evidence type="ECO:0000256" key="2">
    <source>
        <dbReference type="SAM" id="Phobius"/>
    </source>
</evidence>
<feature type="transmembrane region" description="Helical" evidence="2">
    <location>
        <begin position="40"/>
        <end position="61"/>
    </location>
</feature>
<feature type="domain" description="Lnb N-terminal periplasmic" evidence="3">
    <location>
        <begin position="128"/>
        <end position="283"/>
    </location>
</feature>
<dbReference type="PATRIC" id="fig|345309.4.peg.1665"/>
<evidence type="ECO:0000256" key="1">
    <source>
        <dbReference type="SAM" id="MobiDB-lite"/>
    </source>
</evidence>
<dbReference type="Pfam" id="PF13387">
    <property type="entry name" value="Lnb_N"/>
    <property type="match status" value="1"/>
</dbReference>
<accession>A0A0F3KQE9</accession>
<proteinExistence type="predicted"/>
<feature type="transmembrane region" description="Helical" evidence="2">
    <location>
        <begin position="66"/>
        <end position="83"/>
    </location>
</feature>
<keyword evidence="2" id="KW-1133">Transmembrane helix</keyword>
<keyword evidence="2" id="KW-0812">Transmembrane</keyword>